<keyword evidence="1" id="KW-0472">Membrane</keyword>
<proteinExistence type="predicted"/>
<feature type="transmembrane region" description="Helical" evidence="1">
    <location>
        <begin position="58"/>
        <end position="78"/>
    </location>
</feature>
<evidence type="ECO:0000259" key="2">
    <source>
        <dbReference type="Pfam" id="PF13559"/>
    </source>
</evidence>
<evidence type="ECO:0000313" key="3">
    <source>
        <dbReference type="EMBL" id="RJL30462.1"/>
    </source>
</evidence>
<evidence type="ECO:0000313" key="4">
    <source>
        <dbReference type="Proteomes" id="UP000265768"/>
    </source>
</evidence>
<reference evidence="3 4" key="1">
    <citation type="submission" date="2018-09" db="EMBL/GenBank/DDBJ databases">
        <title>YIM 75507 draft genome.</title>
        <authorList>
            <person name="Tang S."/>
            <person name="Feng Y."/>
        </authorList>
    </citation>
    <scope>NUCLEOTIDE SEQUENCE [LARGE SCALE GENOMIC DNA]</scope>
    <source>
        <strain evidence="3 4">YIM 75507</strain>
    </source>
</reference>
<organism evidence="3 4">
    <name type="scientific">Bailinhaonella thermotolerans</name>
    <dbReference type="NCBI Taxonomy" id="1070861"/>
    <lineage>
        <taxon>Bacteria</taxon>
        <taxon>Bacillati</taxon>
        <taxon>Actinomycetota</taxon>
        <taxon>Actinomycetes</taxon>
        <taxon>Streptosporangiales</taxon>
        <taxon>Streptosporangiaceae</taxon>
        <taxon>Bailinhaonella</taxon>
    </lineage>
</organism>
<dbReference type="Proteomes" id="UP000265768">
    <property type="component" value="Unassembled WGS sequence"/>
</dbReference>
<accession>A0A3A4BGM6</accession>
<comment type="caution">
    <text evidence="3">The sequence shown here is derived from an EMBL/GenBank/DDBJ whole genome shotgun (WGS) entry which is preliminary data.</text>
</comment>
<dbReference type="EMBL" id="QZEY01000009">
    <property type="protein sequence ID" value="RJL30462.1"/>
    <property type="molecule type" value="Genomic_DNA"/>
</dbReference>
<feature type="domain" description="Protein-glutamine gamma-glutamyltransferase-like C-terminal" evidence="2">
    <location>
        <begin position="125"/>
        <end position="195"/>
    </location>
</feature>
<gene>
    <name evidence="3" type="ORF">D5H75_23125</name>
</gene>
<dbReference type="InterPro" id="IPR025403">
    <property type="entry name" value="TgpA-like_C"/>
</dbReference>
<dbReference type="Pfam" id="PF13559">
    <property type="entry name" value="DUF4129"/>
    <property type="match status" value="1"/>
</dbReference>
<keyword evidence="1" id="KW-1133">Transmembrane helix</keyword>
<protein>
    <submittedName>
        <fullName evidence="3">DUF4129 domain-containing protein</fullName>
    </submittedName>
</protein>
<keyword evidence="1" id="KW-0812">Transmembrane</keyword>
<dbReference type="OrthoDB" id="3389322at2"/>
<dbReference type="AlphaFoldDB" id="A0A3A4BGM6"/>
<evidence type="ECO:0000256" key="1">
    <source>
        <dbReference type="SAM" id="Phobius"/>
    </source>
</evidence>
<name>A0A3A4BGM6_9ACTN</name>
<sequence>MIPHDPIDIGAEQAREAARRELSGPAYEHESWSDLVLRWIDDFLSNVFTEGEGGVPGGLIAGIVLVLVLVAVVALILWRAGRVSRSAASPPDSLYGETAMSAAQHRAESERLAAAGQWADAVRERFRAMARDLEERALVSPLPGRTADELADEAARALPGFRDELAAGARLFDEIVYGGRPGAPPAYERLRDLDERVRTARPALMGGGS</sequence>
<keyword evidence="4" id="KW-1185">Reference proteome</keyword>
<dbReference type="RefSeq" id="WP_119928610.1">
    <property type="nucleotide sequence ID" value="NZ_QZEY01000009.1"/>
</dbReference>